<dbReference type="EMBL" id="JYNE01000025">
    <property type="protein sequence ID" value="KNH01903.1"/>
    <property type="molecule type" value="Genomic_DNA"/>
</dbReference>
<dbReference type="STRING" id="1306953.J121_102"/>
<dbReference type="RefSeq" id="WP_157052128.1">
    <property type="nucleotide sequence ID" value="NZ_JYNE01000025.1"/>
</dbReference>
<evidence type="ECO:0000313" key="3">
    <source>
        <dbReference type="Proteomes" id="UP000037446"/>
    </source>
</evidence>
<gene>
    <name evidence="2" type="ORF">J121_102</name>
</gene>
<reference evidence="2" key="1">
    <citation type="submission" date="2015-02" db="EMBL/GenBank/DDBJ databases">
        <authorList>
            <person name="Chooi Y.-H."/>
        </authorList>
    </citation>
    <scope>NUCLEOTIDE SEQUENCE [LARGE SCALE GENOMIC DNA]</scope>
    <source>
        <strain evidence="2">LAMA 915</strain>
    </source>
</reference>
<sequence length="75" mass="8657">MDIDPKQWAKADDWLTTVELAALTKTSRSFWDKKRGQGGGPAWCDIGNRPRYRRTDVEAWLISRSIHNTSQRGRP</sequence>
<feature type="domain" description="Helix-turn-helix" evidence="1">
    <location>
        <begin position="14"/>
        <end position="64"/>
    </location>
</feature>
<proteinExistence type="predicted"/>
<protein>
    <recommendedName>
        <fullName evidence="1">Helix-turn-helix domain-containing protein</fullName>
    </recommendedName>
</protein>
<dbReference type="Proteomes" id="UP000037446">
    <property type="component" value="Unassembled WGS sequence"/>
</dbReference>
<dbReference type="Pfam" id="PF12728">
    <property type="entry name" value="HTH_17"/>
    <property type="match status" value="1"/>
</dbReference>
<name>A0A0L1KD87_9SPHN</name>
<dbReference type="PATRIC" id="fig|1306953.7.peg.105"/>
<evidence type="ECO:0000313" key="2">
    <source>
        <dbReference type="EMBL" id="KNH01903.1"/>
    </source>
</evidence>
<organism evidence="2 3">
    <name type="scientific">Qipengyuania citrea LAMA 915</name>
    <dbReference type="NCBI Taxonomy" id="1306953"/>
    <lineage>
        <taxon>Bacteria</taxon>
        <taxon>Pseudomonadati</taxon>
        <taxon>Pseudomonadota</taxon>
        <taxon>Alphaproteobacteria</taxon>
        <taxon>Sphingomonadales</taxon>
        <taxon>Erythrobacteraceae</taxon>
        <taxon>Qipengyuania</taxon>
    </lineage>
</organism>
<accession>A0A0L1KD87</accession>
<evidence type="ECO:0000259" key="1">
    <source>
        <dbReference type="Pfam" id="PF12728"/>
    </source>
</evidence>
<dbReference type="AlphaFoldDB" id="A0A0L1KD87"/>
<comment type="caution">
    <text evidence="2">The sequence shown here is derived from an EMBL/GenBank/DDBJ whole genome shotgun (WGS) entry which is preliminary data.</text>
</comment>
<dbReference type="InterPro" id="IPR041657">
    <property type="entry name" value="HTH_17"/>
</dbReference>